<dbReference type="EC" id="2.4.1.289" evidence="5"/>
<dbReference type="AlphaFoldDB" id="A0A1J5RAS6"/>
<dbReference type="EMBL" id="MLJW01000459">
    <property type="protein sequence ID" value="OIQ86779.1"/>
    <property type="molecule type" value="Genomic_DNA"/>
</dbReference>
<keyword evidence="2 5" id="KW-0328">Glycosyltransferase</keyword>
<evidence type="ECO:0000256" key="2">
    <source>
        <dbReference type="ARBA" id="ARBA00022676"/>
    </source>
</evidence>
<dbReference type="Pfam" id="PF00535">
    <property type="entry name" value="Glycos_transf_2"/>
    <property type="match status" value="1"/>
</dbReference>
<dbReference type="Gene3D" id="3.90.550.10">
    <property type="entry name" value="Spore Coat Polysaccharide Biosynthesis Protein SpsA, Chain A"/>
    <property type="match status" value="1"/>
</dbReference>
<gene>
    <name evidence="5" type="primary">wbbL_18</name>
    <name evidence="5" type="ORF">GALL_313680</name>
</gene>
<proteinExistence type="inferred from homology"/>
<dbReference type="SUPFAM" id="SSF53448">
    <property type="entry name" value="Nucleotide-diphospho-sugar transferases"/>
    <property type="match status" value="1"/>
</dbReference>
<comment type="caution">
    <text evidence="5">The sequence shown here is derived from an EMBL/GenBank/DDBJ whole genome shotgun (WGS) entry which is preliminary data.</text>
</comment>
<organism evidence="5">
    <name type="scientific">mine drainage metagenome</name>
    <dbReference type="NCBI Taxonomy" id="410659"/>
    <lineage>
        <taxon>unclassified sequences</taxon>
        <taxon>metagenomes</taxon>
        <taxon>ecological metagenomes</taxon>
    </lineage>
</organism>
<evidence type="ECO:0000259" key="4">
    <source>
        <dbReference type="Pfam" id="PF00535"/>
    </source>
</evidence>
<evidence type="ECO:0000256" key="1">
    <source>
        <dbReference type="ARBA" id="ARBA00006739"/>
    </source>
</evidence>
<dbReference type="InterPro" id="IPR001173">
    <property type="entry name" value="Glyco_trans_2-like"/>
</dbReference>
<dbReference type="GO" id="GO:0102096">
    <property type="term" value="F:decaprenyl-N-acetyl-alpha-D-glucosaminyl-pyrophosphate:dTDP-alpha-L-rhamnose rhamnosyltransferase activity"/>
    <property type="evidence" value="ECO:0007669"/>
    <property type="project" value="UniProtKB-EC"/>
</dbReference>
<evidence type="ECO:0000256" key="3">
    <source>
        <dbReference type="ARBA" id="ARBA00022679"/>
    </source>
</evidence>
<accession>A0A1J5RAS6</accession>
<feature type="domain" description="Glycosyltransferase 2-like" evidence="4">
    <location>
        <begin position="12"/>
        <end position="129"/>
    </location>
</feature>
<dbReference type="InterPro" id="IPR029044">
    <property type="entry name" value="Nucleotide-diphossugar_trans"/>
</dbReference>
<evidence type="ECO:0000313" key="5">
    <source>
        <dbReference type="EMBL" id="OIQ86779.1"/>
    </source>
</evidence>
<dbReference type="PANTHER" id="PTHR43179">
    <property type="entry name" value="RHAMNOSYLTRANSFERASE WBBL"/>
    <property type="match status" value="1"/>
</dbReference>
<comment type="similarity">
    <text evidence="1">Belongs to the glycosyltransferase 2 family.</text>
</comment>
<protein>
    <submittedName>
        <fullName evidence="5">N-acetylglucosaminyl-diphospho-decaprenol L-rhamnosyltransferase</fullName>
        <ecNumber evidence="5">2.4.1.289</ecNumber>
    </submittedName>
</protein>
<reference evidence="5" key="1">
    <citation type="submission" date="2016-10" db="EMBL/GenBank/DDBJ databases">
        <title>Sequence of Gallionella enrichment culture.</title>
        <authorList>
            <person name="Poehlein A."/>
            <person name="Muehling M."/>
            <person name="Daniel R."/>
        </authorList>
    </citation>
    <scope>NUCLEOTIDE SEQUENCE</scope>
</reference>
<sequence length="290" mass="31969">MTPPIIGLVLEYRKPEFTQQCVRSLLRERCSAVVVWDNSDDGGYSLDCLRRTFGSDPRVLLLAASRNLGFAGGVRHGMEAIAVAYPQAWVLLINNDARLLPGAVLALRQALLACPGAVLASPRVRHGGRIVGPLYYHRRLALVFTRPVRGAFAYASGSVMLVAPSRLGSRLLDEAFFMYGEDVELGWRLRQSGAIVHLPLLLAEHLGSQGSGMGSLRYETWLVRSHWLLARKLTRCAGDVALNYLGRAVSLPARALLRCLRYRSLTPIRGFIAGTFGAFCEPQRARDERA</sequence>
<dbReference type="PANTHER" id="PTHR43179:SF12">
    <property type="entry name" value="GALACTOFURANOSYLTRANSFERASE GLFT2"/>
    <property type="match status" value="1"/>
</dbReference>
<name>A0A1J5RAS6_9ZZZZ</name>
<keyword evidence="3 5" id="KW-0808">Transferase</keyword>